<dbReference type="OrthoDB" id="5986101at2759"/>
<keyword evidence="2" id="KW-1185">Reference proteome</keyword>
<dbReference type="WBParaSite" id="ECPE_0001611201-mRNA-1">
    <property type="protein sequence ID" value="ECPE_0001611201-mRNA-1"/>
    <property type="gene ID" value="ECPE_0001611201"/>
</dbReference>
<accession>A0A183BA35</accession>
<sequence>MLHADLPKEDIQKFLGDPSKYWSFMGCFSTSVDCLPIDYDAKLVYFIPFCEGPAKEAIEDLVVFDDQEGYKRAKETLKKRFGQNHMIARALIALSHYRWSTYSHQ</sequence>
<reference evidence="1 2" key="2">
    <citation type="submission" date="2018-11" db="EMBL/GenBank/DDBJ databases">
        <authorList>
            <consortium name="Pathogen Informatics"/>
        </authorList>
    </citation>
    <scope>NUCLEOTIDE SEQUENCE [LARGE SCALE GENOMIC DNA]</scope>
    <source>
        <strain evidence="1 2">Egypt</strain>
    </source>
</reference>
<dbReference type="EMBL" id="UZAN01062837">
    <property type="protein sequence ID" value="VDP93341.1"/>
    <property type="molecule type" value="Genomic_DNA"/>
</dbReference>
<reference evidence="3" key="1">
    <citation type="submission" date="2016-06" db="UniProtKB">
        <authorList>
            <consortium name="WormBaseParasite"/>
        </authorList>
    </citation>
    <scope>IDENTIFICATION</scope>
</reference>
<dbReference type="Proteomes" id="UP000272942">
    <property type="component" value="Unassembled WGS sequence"/>
</dbReference>
<protein>
    <submittedName>
        <fullName evidence="3">DUF3870 domain-containing protein</fullName>
    </submittedName>
</protein>
<dbReference type="PANTHER" id="PTHR47331">
    <property type="entry name" value="PHD-TYPE DOMAIN-CONTAINING PROTEIN"/>
    <property type="match status" value="1"/>
</dbReference>
<name>A0A183BA35_9TREM</name>
<evidence type="ECO:0000313" key="2">
    <source>
        <dbReference type="Proteomes" id="UP000272942"/>
    </source>
</evidence>
<evidence type="ECO:0000313" key="3">
    <source>
        <dbReference type="WBParaSite" id="ECPE_0001611201-mRNA-1"/>
    </source>
</evidence>
<proteinExistence type="predicted"/>
<dbReference type="AlphaFoldDB" id="A0A183BA35"/>
<organism evidence="3">
    <name type="scientific">Echinostoma caproni</name>
    <dbReference type="NCBI Taxonomy" id="27848"/>
    <lineage>
        <taxon>Eukaryota</taxon>
        <taxon>Metazoa</taxon>
        <taxon>Spiralia</taxon>
        <taxon>Lophotrochozoa</taxon>
        <taxon>Platyhelminthes</taxon>
        <taxon>Trematoda</taxon>
        <taxon>Digenea</taxon>
        <taxon>Plagiorchiida</taxon>
        <taxon>Echinostomata</taxon>
        <taxon>Echinostomatoidea</taxon>
        <taxon>Echinostomatidae</taxon>
        <taxon>Echinostoma</taxon>
    </lineage>
</organism>
<evidence type="ECO:0000313" key="1">
    <source>
        <dbReference type="EMBL" id="VDP93341.1"/>
    </source>
</evidence>
<gene>
    <name evidence="1" type="ORF">ECPE_LOCUS16069</name>
</gene>